<evidence type="ECO:0000313" key="2">
    <source>
        <dbReference type="Proteomes" id="UP000184356"/>
    </source>
</evidence>
<reference evidence="2" key="1">
    <citation type="journal article" date="2017" name="Genome Biol.">
        <title>Comparative genomics reveals high biological diversity and specific adaptations in the industrially and medically important fungal genus Aspergillus.</title>
        <authorList>
            <person name="de Vries R.P."/>
            <person name="Riley R."/>
            <person name="Wiebenga A."/>
            <person name="Aguilar-Osorio G."/>
            <person name="Amillis S."/>
            <person name="Uchima C.A."/>
            <person name="Anderluh G."/>
            <person name="Asadollahi M."/>
            <person name="Askin M."/>
            <person name="Barry K."/>
            <person name="Battaglia E."/>
            <person name="Bayram O."/>
            <person name="Benocci T."/>
            <person name="Braus-Stromeyer S.A."/>
            <person name="Caldana C."/>
            <person name="Canovas D."/>
            <person name="Cerqueira G.C."/>
            <person name="Chen F."/>
            <person name="Chen W."/>
            <person name="Choi C."/>
            <person name="Clum A."/>
            <person name="Dos Santos R.A."/>
            <person name="Damasio A.R."/>
            <person name="Diallinas G."/>
            <person name="Emri T."/>
            <person name="Fekete E."/>
            <person name="Flipphi M."/>
            <person name="Freyberg S."/>
            <person name="Gallo A."/>
            <person name="Gournas C."/>
            <person name="Habgood R."/>
            <person name="Hainaut M."/>
            <person name="Harispe M.L."/>
            <person name="Henrissat B."/>
            <person name="Hilden K.S."/>
            <person name="Hope R."/>
            <person name="Hossain A."/>
            <person name="Karabika E."/>
            <person name="Karaffa L."/>
            <person name="Karanyi Z."/>
            <person name="Krasevec N."/>
            <person name="Kuo A."/>
            <person name="Kusch H."/>
            <person name="LaButti K."/>
            <person name="Lagendijk E.L."/>
            <person name="Lapidus A."/>
            <person name="Levasseur A."/>
            <person name="Lindquist E."/>
            <person name="Lipzen A."/>
            <person name="Logrieco A.F."/>
            <person name="MacCabe A."/>
            <person name="Maekelae M.R."/>
            <person name="Malavazi I."/>
            <person name="Melin P."/>
            <person name="Meyer V."/>
            <person name="Mielnichuk N."/>
            <person name="Miskei M."/>
            <person name="Molnar A.P."/>
            <person name="Mule G."/>
            <person name="Ngan C.Y."/>
            <person name="Orejas M."/>
            <person name="Orosz E."/>
            <person name="Ouedraogo J.P."/>
            <person name="Overkamp K.M."/>
            <person name="Park H.-S."/>
            <person name="Perrone G."/>
            <person name="Piumi F."/>
            <person name="Punt P.J."/>
            <person name="Ram A.F."/>
            <person name="Ramon A."/>
            <person name="Rauscher S."/>
            <person name="Record E."/>
            <person name="Riano-Pachon D.M."/>
            <person name="Robert V."/>
            <person name="Roehrig J."/>
            <person name="Ruller R."/>
            <person name="Salamov A."/>
            <person name="Salih N.S."/>
            <person name="Samson R.A."/>
            <person name="Sandor E."/>
            <person name="Sanguinetti M."/>
            <person name="Schuetze T."/>
            <person name="Sepcic K."/>
            <person name="Shelest E."/>
            <person name="Sherlock G."/>
            <person name="Sophianopoulou V."/>
            <person name="Squina F.M."/>
            <person name="Sun H."/>
            <person name="Susca A."/>
            <person name="Todd R.B."/>
            <person name="Tsang A."/>
            <person name="Unkles S.E."/>
            <person name="van de Wiele N."/>
            <person name="van Rossen-Uffink D."/>
            <person name="Oliveira J.V."/>
            <person name="Vesth T.C."/>
            <person name="Visser J."/>
            <person name="Yu J.-H."/>
            <person name="Zhou M."/>
            <person name="Andersen M.R."/>
            <person name="Archer D.B."/>
            <person name="Baker S.E."/>
            <person name="Benoit I."/>
            <person name="Brakhage A.A."/>
            <person name="Braus G.H."/>
            <person name="Fischer R."/>
            <person name="Frisvad J.C."/>
            <person name="Goldman G.H."/>
            <person name="Houbraken J."/>
            <person name="Oakley B."/>
            <person name="Pocsi I."/>
            <person name="Scazzocchio C."/>
            <person name="Seiboth B."/>
            <person name="vanKuyk P.A."/>
            <person name="Wortman J."/>
            <person name="Dyer P.S."/>
            <person name="Grigoriev I.V."/>
        </authorList>
    </citation>
    <scope>NUCLEOTIDE SEQUENCE [LARGE SCALE GENOMIC DNA]</scope>
    <source>
        <strain evidence="2">CBS 593.65</strain>
    </source>
</reference>
<dbReference type="AlphaFoldDB" id="A0A1L9T854"/>
<evidence type="ECO:0000313" key="1">
    <source>
        <dbReference type="EMBL" id="OJJ55620.1"/>
    </source>
</evidence>
<dbReference type="GeneID" id="63762408"/>
<gene>
    <name evidence="1" type="ORF">ASPSYDRAFT_417554</name>
</gene>
<name>A0A1L9T854_9EURO</name>
<sequence>MTFNFLALPPEIRLHVYPHLFNPSKYRSSYRRITRLTEEAEEEAKSHCSDDAQRRTIPDVSLPRIYLDRSTPPILLVNRQITSEALPVLYGTTLTVSSTPTTYLAMWQMDLAEFICETLLQRMQFVVLKLTFPEKYFVFELLEIWGVRNELRRLVLLVPVERPYYDTMKAQWDLVERRLRTFADNQGFAFEMQFERPKTGCTQD</sequence>
<dbReference type="RefSeq" id="XP_040699426.1">
    <property type="nucleotide sequence ID" value="XM_040846335.1"/>
</dbReference>
<dbReference type="STRING" id="1036612.A0A1L9T854"/>
<proteinExistence type="predicted"/>
<protein>
    <recommendedName>
        <fullName evidence="3">F-box domain-containing protein</fullName>
    </recommendedName>
</protein>
<keyword evidence="2" id="KW-1185">Reference proteome</keyword>
<dbReference type="Proteomes" id="UP000184356">
    <property type="component" value="Unassembled WGS sequence"/>
</dbReference>
<dbReference type="OrthoDB" id="3510794at2759"/>
<organism evidence="1 2">
    <name type="scientific">Aspergillus sydowii CBS 593.65</name>
    <dbReference type="NCBI Taxonomy" id="1036612"/>
    <lineage>
        <taxon>Eukaryota</taxon>
        <taxon>Fungi</taxon>
        <taxon>Dikarya</taxon>
        <taxon>Ascomycota</taxon>
        <taxon>Pezizomycotina</taxon>
        <taxon>Eurotiomycetes</taxon>
        <taxon>Eurotiomycetidae</taxon>
        <taxon>Eurotiales</taxon>
        <taxon>Aspergillaceae</taxon>
        <taxon>Aspergillus</taxon>
        <taxon>Aspergillus subgen. Nidulantes</taxon>
    </lineage>
</organism>
<dbReference type="VEuPathDB" id="FungiDB:ASPSYDRAFT_417554"/>
<evidence type="ECO:0008006" key="3">
    <source>
        <dbReference type="Google" id="ProtNLM"/>
    </source>
</evidence>
<accession>A0A1L9T854</accession>
<dbReference type="EMBL" id="KV878592">
    <property type="protein sequence ID" value="OJJ55620.1"/>
    <property type="molecule type" value="Genomic_DNA"/>
</dbReference>